<dbReference type="Proteomes" id="UP000321764">
    <property type="component" value="Unassembled WGS sequence"/>
</dbReference>
<evidence type="ECO:0000256" key="6">
    <source>
        <dbReference type="SAM" id="Phobius"/>
    </source>
</evidence>
<feature type="transmembrane region" description="Helical" evidence="6">
    <location>
        <begin position="71"/>
        <end position="89"/>
    </location>
</feature>
<dbReference type="Pfam" id="PF01810">
    <property type="entry name" value="LysE"/>
    <property type="match status" value="1"/>
</dbReference>
<dbReference type="RefSeq" id="WP_147714112.1">
    <property type="nucleotide sequence ID" value="NZ_VKAD01000001.1"/>
</dbReference>
<comment type="subcellular location">
    <subcellularLocation>
        <location evidence="1">Cell membrane</location>
        <topology evidence="1">Multi-pass membrane protein</topology>
    </subcellularLocation>
</comment>
<evidence type="ECO:0000256" key="3">
    <source>
        <dbReference type="ARBA" id="ARBA00022692"/>
    </source>
</evidence>
<evidence type="ECO:0000256" key="5">
    <source>
        <dbReference type="ARBA" id="ARBA00023136"/>
    </source>
</evidence>
<keyword evidence="2" id="KW-1003">Cell membrane</keyword>
<gene>
    <name evidence="7" type="ORF">FME95_09300</name>
</gene>
<feature type="transmembrane region" description="Helical" evidence="6">
    <location>
        <begin position="148"/>
        <end position="168"/>
    </location>
</feature>
<dbReference type="PANTHER" id="PTHR30086">
    <property type="entry name" value="ARGININE EXPORTER PROTEIN ARGO"/>
    <property type="match status" value="1"/>
</dbReference>
<keyword evidence="8" id="KW-1185">Reference proteome</keyword>
<feature type="transmembrane region" description="Helical" evidence="6">
    <location>
        <begin position="189"/>
        <end position="207"/>
    </location>
</feature>
<organism evidence="7 8">
    <name type="scientific">Reinekea thalattae</name>
    <dbReference type="NCBI Taxonomy" id="2593301"/>
    <lineage>
        <taxon>Bacteria</taxon>
        <taxon>Pseudomonadati</taxon>
        <taxon>Pseudomonadota</taxon>
        <taxon>Gammaproteobacteria</taxon>
        <taxon>Oceanospirillales</taxon>
        <taxon>Saccharospirillaceae</taxon>
        <taxon>Reinekea</taxon>
    </lineage>
</organism>
<keyword evidence="3 6" id="KW-0812">Transmembrane</keyword>
<dbReference type="AlphaFoldDB" id="A0A5C8ZC23"/>
<evidence type="ECO:0000256" key="1">
    <source>
        <dbReference type="ARBA" id="ARBA00004651"/>
    </source>
</evidence>
<dbReference type="OrthoDB" id="9804822at2"/>
<dbReference type="GO" id="GO:0042970">
    <property type="term" value="F:homoserine transmembrane transporter activity"/>
    <property type="evidence" value="ECO:0007669"/>
    <property type="project" value="TreeGrafter"/>
</dbReference>
<proteinExistence type="predicted"/>
<keyword evidence="4 6" id="KW-1133">Transmembrane helix</keyword>
<evidence type="ECO:0000256" key="4">
    <source>
        <dbReference type="ARBA" id="ARBA00022989"/>
    </source>
</evidence>
<comment type="caution">
    <text evidence="7">The sequence shown here is derived from an EMBL/GenBank/DDBJ whole genome shotgun (WGS) entry which is preliminary data.</text>
</comment>
<evidence type="ECO:0000313" key="7">
    <source>
        <dbReference type="EMBL" id="TXR54713.1"/>
    </source>
</evidence>
<feature type="transmembrane region" description="Helical" evidence="6">
    <location>
        <begin position="116"/>
        <end position="142"/>
    </location>
</feature>
<reference evidence="7 8" key="1">
    <citation type="submission" date="2019-07" db="EMBL/GenBank/DDBJ databases">
        <title>Reinekea sp. strain SSH23 genome sequencing and assembly.</title>
        <authorList>
            <person name="Kim I."/>
        </authorList>
    </citation>
    <scope>NUCLEOTIDE SEQUENCE [LARGE SCALE GENOMIC DNA]</scope>
    <source>
        <strain evidence="7 8">SSH23</strain>
    </source>
</reference>
<sequence length="208" mass="22697">MLNTALMAAFIPTFLFVSFTPGMCMTLSMTLGITIGVRRTLWMMLGELIAVGAVAVASVLGVAALLLSVPWAFYLFKWVGGLYLLWLGVEMWRSRGKLAISELDDTASSSATRRALFVQGFFTAIANPKGWAFFMVLLPPFLDDSLPLAPQLALLVAIILLIEWSALLTYALGGQSLNRLLQKSSNVRLLNRIAGSLMMAVGVWLFFG</sequence>
<evidence type="ECO:0000313" key="8">
    <source>
        <dbReference type="Proteomes" id="UP000321764"/>
    </source>
</evidence>
<feature type="transmembrane region" description="Helical" evidence="6">
    <location>
        <begin position="41"/>
        <end position="65"/>
    </location>
</feature>
<dbReference type="EMBL" id="VKAD01000001">
    <property type="protein sequence ID" value="TXR54713.1"/>
    <property type="molecule type" value="Genomic_DNA"/>
</dbReference>
<keyword evidence="5 6" id="KW-0472">Membrane</keyword>
<dbReference type="GO" id="GO:0005886">
    <property type="term" value="C:plasma membrane"/>
    <property type="evidence" value="ECO:0007669"/>
    <property type="project" value="UniProtKB-SubCell"/>
</dbReference>
<dbReference type="PANTHER" id="PTHR30086:SF5">
    <property type="entry name" value="HOMOGENTISATE EXPORT PROTEIN"/>
    <property type="match status" value="1"/>
</dbReference>
<accession>A0A5C8ZC23</accession>
<dbReference type="InterPro" id="IPR001123">
    <property type="entry name" value="LeuE-type"/>
</dbReference>
<protein>
    <submittedName>
        <fullName evidence="7">LysE family translocator</fullName>
    </submittedName>
</protein>
<evidence type="ECO:0000256" key="2">
    <source>
        <dbReference type="ARBA" id="ARBA00022475"/>
    </source>
</evidence>
<dbReference type="PIRSF" id="PIRSF006324">
    <property type="entry name" value="LeuE"/>
    <property type="match status" value="1"/>
</dbReference>
<name>A0A5C8ZC23_9GAMM</name>
<feature type="transmembrane region" description="Helical" evidence="6">
    <location>
        <begin position="6"/>
        <end position="29"/>
    </location>
</feature>